<dbReference type="EC" id="2.7.11.1" evidence="2"/>
<evidence type="ECO:0000313" key="3">
    <source>
        <dbReference type="Proteomes" id="UP001583177"/>
    </source>
</evidence>
<dbReference type="Proteomes" id="UP001583177">
    <property type="component" value="Unassembled WGS sequence"/>
</dbReference>
<feature type="compositionally biased region" description="Polar residues" evidence="1">
    <location>
        <begin position="129"/>
        <end position="141"/>
    </location>
</feature>
<feature type="region of interest" description="Disordered" evidence="1">
    <location>
        <begin position="46"/>
        <end position="349"/>
    </location>
</feature>
<feature type="compositionally biased region" description="Basic and acidic residues" evidence="1">
    <location>
        <begin position="418"/>
        <end position="434"/>
    </location>
</feature>
<feature type="compositionally biased region" description="Polar residues" evidence="1">
    <location>
        <begin position="495"/>
        <end position="505"/>
    </location>
</feature>
<feature type="compositionally biased region" description="Polar residues" evidence="1">
    <location>
        <begin position="70"/>
        <end position="99"/>
    </location>
</feature>
<proteinExistence type="predicted"/>
<dbReference type="GO" id="GO:0004674">
    <property type="term" value="F:protein serine/threonine kinase activity"/>
    <property type="evidence" value="ECO:0007669"/>
    <property type="project" value="UniProtKB-KW"/>
</dbReference>
<evidence type="ECO:0000313" key="2">
    <source>
        <dbReference type="EMBL" id="KAL1874245.1"/>
    </source>
</evidence>
<feature type="region of interest" description="Disordered" evidence="1">
    <location>
        <begin position="363"/>
        <end position="627"/>
    </location>
</feature>
<keyword evidence="2" id="KW-0723">Serine/threonine-protein kinase</keyword>
<feature type="compositionally biased region" description="Polar residues" evidence="1">
    <location>
        <begin position="224"/>
        <end position="240"/>
    </location>
</feature>
<keyword evidence="2" id="KW-0808">Transferase</keyword>
<feature type="compositionally biased region" description="Low complexity" evidence="1">
    <location>
        <begin position="258"/>
        <end position="269"/>
    </location>
</feature>
<evidence type="ECO:0000256" key="1">
    <source>
        <dbReference type="SAM" id="MobiDB-lite"/>
    </source>
</evidence>
<organism evidence="2 3">
    <name type="scientific">Diaporthe australafricana</name>
    <dbReference type="NCBI Taxonomy" id="127596"/>
    <lineage>
        <taxon>Eukaryota</taxon>
        <taxon>Fungi</taxon>
        <taxon>Dikarya</taxon>
        <taxon>Ascomycota</taxon>
        <taxon>Pezizomycotina</taxon>
        <taxon>Sordariomycetes</taxon>
        <taxon>Sordariomycetidae</taxon>
        <taxon>Diaporthales</taxon>
        <taxon>Diaporthaceae</taxon>
        <taxon>Diaporthe</taxon>
    </lineage>
</organism>
<feature type="compositionally biased region" description="Low complexity" evidence="1">
    <location>
        <begin position="187"/>
        <end position="204"/>
    </location>
</feature>
<dbReference type="EMBL" id="JAWRVE010000023">
    <property type="protein sequence ID" value="KAL1874245.1"/>
    <property type="molecule type" value="Genomic_DNA"/>
</dbReference>
<gene>
    <name evidence="2" type="primary">AKL1_2</name>
    <name evidence="2" type="ORF">Daus18300_003609</name>
</gene>
<feature type="compositionally biased region" description="Basic and acidic residues" evidence="1">
    <location>
        <begin position="326"/>
        <end position="341"/>
    </location>
</feature>
<feature type="compositionally biased region" description="Polar residues" evidence="1">
    <location>
        <begin position="150"/>
        <end position="172"/>
    </location>
</feature>
<feature type="compositionally biased region" description="Polar residues" evidence="1">
    <location>
        <begin position="591"/>
        <end position="601"/>
    </location>
</feature>
<feature type="compositionally biased region" description="Pro residues" evidence="1">
    <location>
        <begin position="553"/>
        <end position="570"/>
    </location>
</feature>
<feature type="compositionally biased region" description="Polar residues" evidence="1">
    <location>
        <begin position="47"/>
        <end position="56"/>
    </location>
</feature>
<sequence>MGVSNGDPFAALDANASVKHADELSSRFPTLDQFSILHEKGVAFDFDSSNAPTVSKNDPESAQEDAFAAPQSQLSQPAPNSRVSNDISRGPALSSTSPERQPVPPIKSASAPAKPSEMSRASAIIKNTPELQAISSGSAQGFQPAPSRGTMVSTGTMTSPPQERHPSTTPTQYPIYRFPSNEHHRSSSLSRQQQQQQPQQQPLQDVPLPIRTDSPSLRPVASPRISSFQGHSRQPSSSRPSLEGGRPSMENFEPITKSRSMSSRPRPVSTHLESNLDFLREQEKNPRPLGSPGVPSPRLPPADRAPSPNLLLDDDMNIESNVDFLRSMEDTQPRKSLESKRSSLSNLGKKSIFAGKFGDAFKRFEGSQTEAPPPARTPSPLRAQERRDLTPIAGSEATDGRSDDGQALGDSDEMTPAMRREIEQRQLEEEERRVAAGQAEYRARLAQRGGGGKPAPPPVSGSSRAIAIQNKVQSLLDENARSSTNVKKTAEGYGQYTTTAASSAQPGDARPEIPRKPIGTGRGSTGTPRPMSSSSSLSRGAGMAAAGSDFSKPTPPPKDPISRPMAPPKPGHLNKTLTSSSSNTTLRSSSPPKQGMSTAGMRQTGKLEALIAADLPGQPALDMTAEEKEDYVRDFSKRFPSLTSIEMVERDLSAEDNNKPMGR</sequence>
<protein>
    <submittedName>
        <fullName evidence="2">Ark- serine/threonine protein kinase</fullName>
        <ecNumber evidence="2">2.7.11.1</ecNumber>
    </submittedName>
</protein>
<keyword evidence="3" id="KW-1185">Reference proteome</keyword>
<feature type="compositionally biased region" description="Low complexity" evidence="1">
    <location>
        <begin position="106"/>
        <end position="116"/>
    </location>
</feature>
<comment type="caution">
    <text evidence="2">The sequence shown here is derived from an EMBL/GenBank/DDBJ whole genome shotgun (WGS) entry which is preliminary data.</text>
</comment>
<name>A0ABR3XF07_9PEZI</name>
<accession>A0ABR3XF07</accession>
<reference evidence="2 3" key="1">
    <citation type="journal article" date="2024" name="IMA Fungus">
        <title>IMA Genome - F19 : A genome assembly and annotation guide to empower mycologists, including annotated draft genome sequences of Ceratocystis pirilliformis, Diaporthe australafricana, Fusarium ophioides, Paecilomyces lecythidis, and Sporothrix stenoceras.</title>
        <authorList>
            <person name="Aylward J."/>
            <person name="Wilson A.M."/>
            <person name="Visagie C.M."/>
            <person name="Spraker J."/>
            <person name="Barnes I."/>
            <person name="Buitendag C."/>
            <person name="Ceriani C."/>
            <person name="Del Mar Angel L."/>
            <person name="du Plessis D."/>
            <person name="Fuchs T."/>
            <person name="Gasser K."/>
            <person name="Kramer D."/>
            <person name="Li W."/>
            <person name="Munsamy K."/>
            <person name="Piso A."/>
            <person name="Price J.L."/>
            <person name="Sonnekus B."/>
            <person name="Thomas C."/>
            <person name="van der Nest A."/>
            <person name="van Dijk A."/>
            <person name="van Heerden A."/>
            <person name="van Vuuren N."/>
            <person name="Yilmaz N."/>
            <person name="Duong T.A."/>
            <person name="van der Merwe N.A."/>
            <person name="Wingfield M.J."/>
            <person name="Wingfield B.D."/>
        </authorList>
    </citation>
    <scope>NUCLEOTIDE SEQUENCE [LARGE SCALE GENOMIC DNA]</scope>
    <source>
        <strain evidence="2 3">CMW 18300</strain>
    </source>
</reference>
<feature type="compositionally biased region" description="Low complexity" evidence="1">
    <location>
        <begin position="576"/>
        <end position="590"/>
    </location>
</feature>
<keyword evidence="2" id="KW-0418">Kinase</keyword>
<feature type="compositionally biased region" description="Low complexity" evidence="1">
    <location>
        <begin position="525"/>
        <end position="548"/>
    </location>
</feature>